<evidence type="ECO:0000313" key="2">
    <source>
        <dbReference type="Proteomes" id="UP000229098"/>
    </source>
</evidence>
<comment type="caution">
    <text evidence="1">The sequence shown here is derived from an EMBL/GenBank/DDBJ whole genome shotgun (WGS) entry which is preliminary data.</text>
</comment>
<dbReference type="InterPro" id="IPR005335">
    <property type="entry name" value="Terminase_ssu"/>
</dbReference>
<dbReference type="AlphaFoldDB" id="A0A2M8KWF9"/>
<dbReference type="EMBL" id="PFEF01000008">
    <property type="protein sequence ID" value="PJE64241.1"/>
    <property type="molecule type" value="Genomic_DNA"/>
</dbReference>
<dbReference type="Gene3D" id="1.10.10.1400">
    <property type="entry name" value="Terminase, small subunit, N-terminal DNA-binding domain, HTH motif"/>
    <property type="match status" value="1"/>
</dbReference>
<dbReference type="GO" id="GO:0051276">
    <property type="term" value="P:chromosome organization"/>
    <property type="evidence" value="ECO:0007669"/>
    <property type="project" value="InterPro"/>
</dbReference>
<proteinExistence type="predicted"/>
<protein>
    <submittedName>
        <fullName evidence="1">Uncharacterized protein</fullName>
    </submittedName>
</protein>
<reference evidence="2" key="1">
    <citation type="submission" date="2017-09" db="EMBL/GenBank/DDBJ databases">
        <title>Depth-based differentiation of microbial function through sediment-hosted aquifers and enrichment of novel symbionts in the deep terrestrial subsurface.</title>
        <authorList>
            <person name="Probst A.J."/>
            <person name="Ladd B."/>
            <person name="Jarett J.K."/>
            <person name="Geller-Mcgrath D.E."/>
            <person name="Sieber C.M.K."/>
            <person name="Emerson J.B."/>
            <person name="Anantharaman K."/>
            <person name="Thomas B.C."/>
            <person name="Malmstrom R."/>
            <person name="Stieglmeier M."/>
            <person name="Klingl A."/>
            <person name="Woyke T."/>
            <person name="Ryan C.M."/>
            <person name="Banfield J.F."/>
        </authorList>
    </citation>
    <scope>NUCLEOTIDE SEQUENCE [LARGE SCALE GENOMIC DNA]</scope>
</reference>
<dbReference type="Pfam" id="PF03592">
    <property type="entry name" value="Terminase_2"/>
    <property type="match status" value="1"/>
</dbReference>
<gene>
    <name evidence="1" type="ORF">COU90_04035</name>
</gene>
<dbReference type="Proteomes" id="UP000229098">
    <property type="component" value="Unassembled WGS sequence"/>
</dbReference>
<organism evidence="1 2">
    <name type="scientific">Candidatus Ryanbacteria bacterium CG10_big_fil_rev_8_21_14_0_10_43_42</name>
    <dbReference type="NCBI Taxonomy" id="1974864"/>
    <lineage>
        <taxon>Bacteria</taxon>
        <taxon>Candidatus Ryaniibacteriota</taxon>
    </lineage>
</organism>
<accession>A0A2M8KWF9</accession>
<evidence type="ECO:0000313" key="1">
    <source>
        <dbReference type="EMBL" id="PJE64241.1"/>
    </source>
</evidence>
<dbReference type="InterPro" id="IPR038713">
    <property type="entry name" value="Terminase_Gp1_N_sf"/>
</dbReference>
<name>A0A2M8KWF9_9BACT</name>
<sequence>MTLLRTTTISCYIFYLEKQKSFVNKLKKKTNPDNVFVDSKELVEFLHGAIRAKGRTTQHTQFSVREAIFLSELILHKQNDLVLFVIADYMADNYHSRVSVFANGASFRRLQFFKQFLLHKGNATKAAIGAGYSPKSAKQQGHRLLRWIQNNQHKSVSGFPL</sequence>